<evidence type="ECO:0000256" key="12">
    <source>
        <dbReference type="PROSITE-ProRule" id="PRU00433"/>
    </source>
</evidence>
<keyword evidence="8" id="KW-0634">PQQ</keyword>
<dbReference type="RefSeq" id="WP_343892412.1">
    <property type="nucleotide sequence ID" value="NZ_BAAAEH010000059.1"/>
</dbReference>
<evidence type="ECO:0000256" key="2">
    <source>
        <dbReference type="ARBA" id="ARBA00001931"/>
    </source>
</evidence>
<evidence type="ECO:0000256" key="9">
    <source>
        <dbReference type="ARBA" id="ARBA00023002"/>
    </source>
</evidence>
<comment type="cofactor">
    <cofactor evidence="2">
        <name>pyrroloquinoline quinone</name>
        <dbReference type="ChEBI" id="CHEBI:58442"/>
    </cofactor>
</comment>
<evidence type="ECO:0000256" key="5">
    <source>
        <dbReference type="ARBA" id="ARBA00022723"/>
    </source>
</evidence>
<evidence type="ECO:0000256" key="8">
    <source>
        <dbReference type="ARBA" id="ARBA00022891"/>
    </source>
</evidence>
<feature type="domain" description="Cytochrome c" evidence="14">
    <location>
        <begin position="598"/>
        <end position="676"/>
    </location>
</feature>
<evidence type="ECO:0000256" key="3">
    <source>
        <dbReference type="ARBA" id="ARBA00008156"/>
    </source>
</evidence>
<dbReference type="Gene3D" id="2.140.10.10">
    <property type="entry name" value="Quinoprotein alcohol dehydrogenase-like superfamily"/>
    <property type="match status" value="1"/>
</dbReference>
<sequence>MIKGVRQGALVAGSALLIAIVAQAAPVKNRIQDQDWFGYGGNQDDTRYSPLDQIRQDNVAQLGLVSHFDFDVGGITNTAPIEHDGIVYFAASQAIVHAVNPLTGKLLWKYDPEVGAVAGPEMRGAWGSRGMAYANGRVFVGTSDGRLIALDAKTGKLAWSAQTTDKGDGRFISGAPWVFKDKVIIGHGGGDVAPIRGYVTAYDQKTGKQVWRFYTVPGDPAKGFENEAMAMAAKTWTGEWWKFGGGGNDWNAFSYDAKYNRIYIGTGNGTPWNRKIRSPGGGDNLFLCSIVAVDADTGKYVWHYQVNPGESWDYNATHDMVLTDLVVEGKKRSVLLQAPKNGFFYVIDRETGKLISAVSYVYQNWAKGIDQATGRPIENPEARYPDGKPFAMYPGSHGAHGTATMAFNPKTGLVYLPIMDMGRVYVDPPSLENFTFRDGERSNNGQGKAPAGIPMRPSVGALLAWNPVTQTEAWRVPTPDLVDGGGTATTAGNLVLQGHQAGNFDILAADTGKRLWSFDMQAPGSNQPITYTIHGRQYISILAAGRVIGPRPVEQQWDYHSLKSRLLTFALGGKDRLPPTNFAIPPFADDPAMKLDPARVALGKASFADRCAACHGPAAVSGGAAPELRRSQIPLSAETFRAVLHDGLLSSRGMPRFGEVSDEEIEALREYIRDRARAAIDHK</sequence>
<evidence type="ECO:0000259" key="14">
    <source>
        <dbReference type="PROSITE" id="PS51007"/>
    </source>
</evidence>
<name>A0ABU9Y6A6_9SPHN</name>
<evidence type="ECO:0000256" key="13">
    <source>
        <dbReference type="SAM" id="SignalP"/>
    </source>
</evidence>
<evidence type="ECO:0000256" key="11">
    <source>
        <dbReference type="ARBA" id="ARBA00023157"/>
    </source>
</evidence>
<evidence type="ECO:0000256" key="6">
    <source>
        <dbReference type="ARBA" id="ARBA00022729"/>
    </source>
</evidence>
<evidence type="ECO:0000256" key="10">
    <source>
        <dbReference type="ARBA" id="ARBA00023004"/>
    </source>
</evidence>
<dbReference type="InterPro" id="IPR017512">
    <property type="entry name" value="PQQ_MeOH/EtOH_DH"/>
</dbReference>
<gene>
    <name evidence="15" type="ORF">ABC974_16990</name>
</gene>
<organism evidence="15 16">
    <name type="scientific">Sphingomonas oligophenolica</name>
    <dbReference type="NCBI Taxonomy" id="301154"/>
    <lineage>
        <taxon>Bacteria</taxon>
        <taxon>Pseudomonadati</taxon>
        <taxon>Pseudomonadota</taxon>
        <taxon>Alphaproteobacteria</taxon>
        <taxon>Sphingomonadales</taxon>
        <taxon>Sphingomonadaceae</taxon>
        <taxon>Sphingomonas</taxon>
    </lineage>
</organism>
<dbReference type="InterPro" id="IPR002372">
    <property type="entry name" value="PQQ_rpt_dom"/>
</dbReference>
<proteinExistence type="inferred from homology"/>
<dbReference type="Pfam" id="PF01011">
    <property type="entry name" value="PQQ"/>
    <property type="match status" value="2"/>
</dbReference>
<dbReference type="Proteomes" id="UP001419910">
    <property type="component" value="Unassembled WGS sequence"/>
</dbReference>
<dbReference type="GO" id="GO:0016491">
    <property type="term" value="F:oxidoreductase activity"/>
    <property type="evidence" value="ECO:0007669"/>
    <property type="project" value="UniProtKB-KW"/>
</dbReference>
<dbReference type="InterPro" id="IPR009056">
    <property type="entry name" value="Cyt_c-like_dom"/>
</dbReference>
<dbReference type="InterPro" id="IPR011047">
    <property type="entry name" value="Quinoprotein_ADH-like_sf"/>
</dbReference>
<dbReference type="Gene3D" id="1.10.760.10">
    <property type="entry name" value="Cytochrome c-like domain"/>
    <property type="match status" value="1"/>
</dbReference>
<dbReference type="PANTHER" id="PTHR32303">
    <property type="entry name" value="QUINOPROTEIN ALCOHOL DEHYDROGENASE (CYTOCHROME C)"/>
    <property type="match status" value="1"/>
</dbReference>
<keyword evidence="4 12" id="KW-0349">Heme</keyword>
<evidence type="ECO:0000313" key="16">
    <source>
        <dbReference type="Proteomes" id="UP001419910"/>
    </source>
</evidence>
<reference evidence="15 16" key="1">
    <citation type="submission" date="2024-05" db="EMBL/GenBank/DDBJ databases">
        <authorList>
            <person name="Liu Q."/>
            <person name="Xin Y.-H."/>
        </authorList>
    </citation>
    <scope>NUCLEOTIDE SEQUENCE [LARGE SCALE GENOMIC DNA]</scope>
    <source>
        <strain evidence="15 16">CGMCC 1.10181</strain>
    </source>
</reference>
<dbReference type="SMART" id="SM00564">
    <property type="entry name" value="PQQ"/>
    <property type="match status" value="6"/>
</dbReference>
<keyword evidence="9 15" id="KW-0560">Oxidoreductase</keyword>
<dbReference type="NCBIfam" id="TIGR03075">
    <property type="entry name" value="PQQ_enz_alc_DH"/>
    <property type="match status" value="1"/>
</dbReference>
<evidence type="ECO:0000256" key="7">
    <source>
        <dbReference type="ARBA" id="ARBA00022837"/>
    </source>
</evidence>
<keyword evidence="10 12" id="KW-0408">Iron</keyword>
<accession>A0ABU9Y6A6</accession>
<keyword evidence="11" id="KW-1015">Disulfide bond</keyword>
<keyword evidence="16" id="KW-1185">Reference proteome</keyword>
<comment type="cofactor">
    <cofactor evidence="1">
        <name>Ca(2+)</name>
        <dbReference type="ChEBI" id="CHEBI:29108"/>
    </cofactor>
</comment>
<keyword evidence="6 13" id="KW-0732">Signal</keyword>
<dbReference type="Pfam" id="PF13442">
    <property type="entry name" value="Cytochrome_CBB3"/>
    <property type="match status" value="1"/>
</dbReference>
<protein>
    <submittedName>
        <fullName evidence="15">PQQ-dependent dehydrogenase, methanol/ethanol family</fullName>
        <ecNumber evidence="15">1.1.2.-</ecNumber>
    </submittedName>
</protein>
<keyword evidence="7" id="KW-0106">Calcium</keyword>
<feature type="signal peptide" evidence="13">
    <location>
        <begin position="1"/>
        <end position="24"/>
    </location>
</feature>
<dbReference type="SUPFAM" id="SSF46626">
    <property type="entry name" value="Cytochrome c"/>
    <property type="match status" value="1"/>
</dbReference>
<dbReference type="InterPro" id="IPR018391">
    <property type="entry name" value="PQQ_b-propeller_rpt"/>
</dbReference>
<evidence type="ECO:0000256" key="4">
    <source>
        <dbReference type="ARBA" id="ARBA00022617"/>
    </source>
</evidence>
<evidence type="ECO:0000256" key="1">
    <source>
        <dbReference type="ARBA" id="ARBA00001913"/>
    </source>
</evidence>
<dbReference type="EC" id="1.1.2.-" evidence="15"/>
<dbReference type="PROSITE" id="PS51007">
    <property type="entry name" value="CYTC"/>
    <property type="match status" value="1"/>
</dbReference>
<dbReference type="EMBL" id="JBDIME010000016">
    <property type="protein sequence ID" value="MEN2791334.1"/>
    <property type="molecule type" value="Genomic_DNA"/>
</dbReference>
<dbReference type="InterPro" id="IPR036909">
    <property type="entry name" value="Cyt_c-like_dom_sf"/>
</dbReference>
<comment type="similarity">
    <text evidence="3">Belongs to the bacterial PQQ dehydrogenase family.</text>
</comment>
<dbReference type="SUPFAM" id="SSF50998">
    <property type="entry name" value="Quinoprotein alcohol dehydrogenase-like"/>
    <property type="match status" value="1"/>
</dbReference>
<evidence type="ECO:0000313" key="15">
    <source>
        <dbReference type="EMBL" id="MEN2791334.1"/>
    </source>
</evidence>
<keyword evidence="5 12" id="KW-0479">Metal-binding</keyword>
<feature type="chain" id="PRO_5047457400" evidence="13">
    <location>
        <begin position="25"/>
        <end position="683"/>
    </location>
</feature>
<comment type="caution">
    <text evidence="15">The sequence shown here is derived from an EMBL/GenBank/DDBJ whole genome shotgun (WGS) entry which is preliminary data.</text>
</comment>